<gene>
    <name evidence="4" type="ORF">GTA51_17160</name>
</gene>
<comment type="caution">
    <text evidence="4">The sequence shown here is derived from an EMBL/GenBank/DDBJ whole genome shotgun (WGS) entry which is preliminary data.</text>
</comment>
<dbReference type="Pfam" id="PF10135">
    <property type="entry name" value="Rod-binding"/>
    <property type="match status" value="1"/>
</dbReference>
<proteinExistence type="predicted"/>
<dbReference type="EMBL" id="WVUD01000044">
    <property type="protein sequence ID" value="MYL84844.1"/>
    <property type="molecule type" value="Genomic_DNA"/>
</dbReference>
<dbReference type="CDD" id="cd12797">
    <property type="entry name" value="M23_peptidase"/>
    <property type="match status" value="1"/>
</dbReference>
<dbReference type="Proteomes" id="UP000482487">
    <property type="component" value="Unassembled WGS sequence"/>
</dbReference>
<evidence type="ECO:0000259" key="3">
    <source>
        <dbReference type="Pfam" id="PF10135"/>
    </source>
</evidence>
<dbReference type="InterPro" id="IPR011055">
    <property type="entry name" value="Dup_hybrid_motif"/>
</dbReference>
<keyword evidence="5" id="KW-1185">Reference proteome</keyword>
<evidence type="ECO:0000313" key="4">
    <source>
        <dbReference type="EMBL" id="MYL84844.1"/>
    </source>
</evidence>
<evidence type="ECO:0000313" key="5">
    <source>
        <dbReference type="Proteomes" id="UP000482487"/>
    </source>
</evidence>
<organism evidence="4 5">
    <name type="scientific">Solidesulfovibrio aerotolerans</name>
    <dbReference type="NCBI Taxonomy" id="295255"/>
    <lineage>
        <taxon>Bacteria</taxon>
        <taxon>Pseudomonadati</taxon>
        <taxon>Thermodesulfobacteriota</taxon>
        <taxon>Desulfovibrionia</taxon>
        <taxon>Desulfovibrionales</taxon>
        <taxon>Desulfovibrionaceae</taxon>
        <taxon>Solidesulfovibrio</taxon>
    </lineage>
</organism>
<feature type="region of interest" description="Disordered" evidence="1">
    <location>
        <begin position="117"/>
        <end position="139"/>
    </location>
</feature>
<dbReference type="RefSeq" id="WP_160963243.1">
    <property type="nucleotide sequence ID" value="NZ_WVUD01000044.1"/>
</dbReference>
<protein>
    <submittedName>
        <fullName evidence="4">Peptidoglycan DD-metalloendopeptidase family protein</fullName>
    </submittedName>
</protein>
<name>A0A7C9INK8_9BACT</name>
<dbReference type="InterPro" id="IPR050570">
    <property type="entry name" value="Cell_wall_metabolism_enzyme"/>
</dbReference>
<dbReference type="GO" id="GO:0004222">
    <property type="term" value="F:metalloendopeptidase activity"/>
    <property type="evidence" value="ECO:0007669"/>
    <property type="project" value="TreeGrafter"/>
</dbReference>
<dbReference type="InterPro" id="IPR019301">
    <property type="entry name" value="Flagellar_prot_FlgJ_N"/>
</dbReference>
<dbReference type="PRINTS" id="PR01002">
    <property type="entry name" value="FLGFLGJ"/>
</dbReference>
<dbReference type="OrthoDB" id="9796740at2"/>
<dbReference type="InterPro" id="IPR016047">
    <property type="entry name" value="M23ase_b-sheet_dom"/>
</dbReference>
<dbReference type="Gene3D" id="2.70.70.10">
    <property type="entry name" value="Glucose Permease (Domain IIA)"/>
    <property type="match status" value="1"/>
</dbReference>
<feature type="domain" description="Flagellar protein FlgJ N-terminal" evidence="3">
    <location>
        <begin position="62"/>
        <end position="108"/>
    </location>
</feature>
<evidence type="ECO:0000256" key="1">
    <source>
        <dbReference type="SAM" id="MobiDB-lite"/>
    </source>
</evidence>
<accession>A0A7C9INK8</accession>
<dbReference type="PANTHER" id="PTHR21666">
    <property type="entry name" value="PEPTIDASE-RELATED"/>
    <property type="match status" value="1"/>
</dbReference>
<evidence type="ECO:0000259" key="2">
    <source>
        <dbReference type="Pfam" id="PF01551"/>
    </source>
</evidence>
<reference evidence="4 5" key="1">
    <citation type="submission" date="2020-01" db="EMBL/GenBank/DDBJ databases">
        <title>Genome sequence of Desulfovibrio aerotolerans DSM 16695(T).</title>
        <authorList>
            <person name="Karnachuk O."/>
            <person name="Avakyan M."/>
            <person name="Mardanov A."/>
            <person name="Kadnikov V."/>
            <person name="Ravin N."/>
        </authorList>
    </citation>
    <scope>NUCLEOTIDE SEQUENCE [LARGE SCALE GENOMIC DNA]</scope>
    <source>
        <strain evidence="4 5">DSM 16695</strain>
    </source>
</reference>
<dbReference type="AlphaFoldDB" id="A0A7C9INK8"/>
<dbReference type="PANTHER" id="PTHR21666:SF270">
    <property type="entry name" value="MUREIN HYDROLASE ACTIVATOR ENVC"/>
    <property type="match status" value="1"/>
</dbReference>
<feature type="domain" description="M23ase beta-sheet core" evidence="2">
    <location>
        <begin position="231"/>
        <end position="324"/>
    </location>
</feature>
<sequence length="338" mass="34875">MSAPEGMADLAANTALHSDVAQKLSIDALQKSLTGGGATKEAKLREACQGFESVFISKLFAEMRATVPKDGMLHGQYEDQYYSMFDKAMCDKMAENGGIGLADMMYRQLKSRVLGGGEKTETGDVLPANRPVGKNGSGVAADRLPLPAHGLPQGGRSVPAQNLSAAVTAALARPGTGMLAPSHEPAQGSGQISDAAATVQAAQPMAAPATGAISSEYGWRSDPFKGRQAWHAGMDIAAAEGDAVAACWDGKVVYAGQKGGYGNVVEVEHPGGWKSVYGHLRSYAVQVGDTVAAGGKIAEVGSTGRSTGPHLHFELRRGSETVDPHSLLAGSGLLQGTS</sequence>
<dbReference type="SUPFAM" id="SSF51261">
    <property type="entry name" value="Duplicated hybrid motif"/>
    <property type="match status" value="1"/>
</dbReference>
<dbReference type="Pfam" id="PF01551">
    <property type="entry name" value="Peptidase_M23"/>
    <property type="match status" value="1"/>
</dbReference>